<keyword evidence="3" id="KW-1185">Reference proteome</keyword>
<feature type="chain" id="PRO_5005789551" evidence="1">
    <location>
        <begin position="20"/>
        <end position="192"/>
    </location>
</feature>
<dbReference type="OrthoDB" id="2380953at2"/>
<dbReference type="STRING" id="1125411.W908_05780"/>
<accession>A0A0M3T2E9</accession>
<dbReference type="PATRIC" id="fig|1125411.7.peg.1140"/>
<dbReference type="KEGG" id="tsn:W908_05780"/>
<proteinExistence type="predicted"/>
<feature type="signal peptide" evidence="1">
    <location>
        <begin position="1"/>
        <end position="19"/>
    </location>
</feature>
<dbReference type="Proteomes" id="UP000068905">
    <property type="component" value="Chromosome"/>
</dbReference>
<dbReference type="SUPFAM" id="SSF89260">
    <property type="entry name" value="Collagen-binding domain"/>
    <property type="match status" value="1"/>
</dbReference>
<name>A0A0M3T2E9_9GAMM</name>
<dbReference type="EMBL" id="CP006911">
    <property type="protein sequence ID" value="ALE02741.1"/>
    <property type="molecule type" value="Genomic_DNA"/>
</dbReference>
<sequence length="192" mass="22124">MKKLLTLIFCSLFVSQAFAHKPVLNENSTYPADSPYEIEEPEISKAIYSTLTGDPHYYRIQSDIDFDFYAGILAAKIGECPLEQKFSFEVLDSEFHNISLADGENFEWTPWYEEYGKQWYWNGPEIGEKFLSDRVYEAGTYYIKVFNDSNTGQYIMAVGDIEKFSFTDIVGLLFSMGDIEDEYWDPSLCSLG</sequence>
<dbReference type="RefSeq" id="WP_053820308.1">
    <property type="nucleotide sequence ID" value="NZ_CP006911.1"/>
</dbReference>
<organism evidence="2 3">
    <name type="scientific">Candidatus Pseudothioglobus singularis PS1</name>
    <dbReference type="NCBI Taxonomy" id="1125411"/>
    <lineage>
        <taxon>Bacteria</taxon>
        <taxon>Pseudomonadati</taxon>
        <taxon>Pseudomonadota</taxon>
        <taxon>Gammaproteobacteria</taxon>
        <taxon>Candidatus Pseudothioglobaceae</taxon>
        <taxon>Candidatus Pseudothioglobus</taxon>
    </lineage>
</organism>
<evidence type="ECO:0000313" key="2">
    <source>
        <dbReference type="EMBL" id="ALE02741.1"/>
    </source>
</evidence>
<evidence type="ECO:0000313" key="3">
    <source>
        <dbReference type="Proteomes" id="UP000068905"/>
    </source>
</evidence>
<gene>
    <name evidence="2" type="ORF">W908_05780</name>
</gene>
<reference evidence="2 3" key="1">
    <citation type="journal article" date="2015" name="Genome Announc.">
        <title>Genome Sequence of 'Candidatus Thioglobus singularis' Strain PS1, a Mixotroph from the SUP05 Clade of Marine Gammaproteobacteria.</title>
        <authorList>
            <person name="Marshall K.T."/>
            <person name="Morris R.M."/>
        </authorList>
    </citation>
    <scope>NUCLEOTIDE SEQUENCE [LARGE SCALE GENOMIC DNA]</scope>
    <source>
        <strain evidence="2 3">PS1</strain>
    </source>
</reference>
<protein>
    <submittedName>
        <fullName evidence="2">Uncharacterized protein</fullName>
    </submittedName>
</protein>
<dbReference type="AlphaFoldDB" id="A0A0M3T2E9"/>
<evidence type="ECO:0000256" key="1">
    <source>
        <dbReference type="SAM" id="SignalP"/>
    </source>
</evidence>
<keyword evidence="1" id="KW-0732">Signal</keyword>